<keyword evidence="2 3" id="KW-0408">Iron</keyword>
<dbReference type="GO" id="GO:0005506">
    <property type="term" value="F:iron ion binding"/>
    <property type="evidence" value="ECO:0007669"/>
    <property type="project" value="InterPro"/>
</dbReference>
<dbReference type="GO" id="GO:0004497">
    <property type="term" value="F:monooxygenase activity"/>
    <property type="evidence" value="ECO:0007669"/>
    <property type="project" value="UniProtKB-KW"/>
</dbReference>
<dbReference type="GO" id="GO:0016705">
    <property type="term" value="F:oxidoreductase activity, acting on paired donors, with incorporation or reduction of molecular oxygen"/>
    <property type="evidence" value="ECO:0007669"/>
    <property type="project" value="InterPro"/>
</dbReference>
<keyword evidence="4" id="KW-0560">Oxidoreductase</keyword>
<gene>
    <name evidence="6" type="ORF">RirG_202400</name>
</gene>
<protein>
    <submittedName>
        <fullName evidence="6">C-22 sterol desaturase</fullName>
    </submittedName>
</protein>
<evidence type="ECO:0000256" key="3">
    <source>
        <dbReference type="PIRSR" id="PIRSR602401-1"/>
    </source>
</evidence>
<dbReference type="InterPro" id="IPR036396">
    <property type="entry name" value="Cyt_P450_sf"/>
</dbReference>
<dbReference type="SUPFAM" id="SSF48264">
    <property type="entry name" value="Cytochrome P450"/>
    <property type="match status" value="1"/>
</dbReference>
<evidence type="ECO:0000256" key="2">
    <source>
        <dbReference type="ARBA" id="ARBA00023004"/>
    </source>
</evidence>
<dbReference type="Gene3D" id="1.10.630.10">
    <property type="entry name" value="Cytochrome P450"/>
    <property type="match status" value="1"/>
</dbReference>
<evidence type="ECO:0000313" key="7">
    <source>
        <dbReference type="Proteomes" id="UP000022910"/>
    </source>
</evidence>
<comment type="cofactor">
    <cofactor evidence="3">
        <name>heme</name>
        <dbReference type="ChEBI" id="CHEBI:30413"/>
    </cofactor>
</comment>
<name>A0A015IUJ7_RHIIW</name>
<accession>A0A015IUJ7</accession>
<dbReference type="OrthoDB" id="1470350at2759"/>
<keyword evidence="5" id="KW-1133">Transmembrane helix</keyword>
<dbReference type="CDD" id="cd00302">
    <property type="entry name" value="cytochrome_P450"/>
    <property type="match status" value="1"/>
</dbReference>
<keyword evidence="3 4" id="KW-0349">Heme</keyword>
<dbReference type="PRINTS" id="PR00463">
    <property type="entry name" value="EP450I"/>
</dbReference>
<dbReference type="PANTHER" id="PTHR24301:SF2">
    <property type="entry name" value="THROMBOXANE-A SYNTHASE"/>
    <property type="match status" value="1"/>
</dbReference>
<dbReference type="HOGENOM" id="CLU_001570_12_0_1"/>
<sequence>MITAIISSLGISDIPSLLIVFSIIYVTRFYYNYFTRPNPLPGPFPLPIIGNAYQQIGYGFDDWLLSLHKIYGDMYEIILSGQRFIVLCKPDLIENMNVPSTKTKYPTRLPNSEGFIEYGFDGVGVAFNNDTKSWKYNRQFFSQAIMTPSFNRQAVEWTNELWVEMESYLNNLGEHYELDFIKWMRRFTNEMIFKIATGTKNDAIASYYNMLINDNKNSLNDKENEKLNESKNFIESIETYLAGMFYFFAFNNFTRNYVPFIRGKAKKLLKNKDYLFDKLYTIIKERRTEIENTPLDQPLRHDMLTSYITANTSRDINAVKHADVDLLRPMTDKEIFGNILEAMLGGTDTTANFICFTAYYLGHYPEVKQRLRQEFDRVLGNDLTRPITNKDLDELEYCDAVTKEVYRHSPIAFFVGRLNAQKDKVGGYEWPEGTTFQMLVSALMKHKDYWTEPEKFDPDRFYRVEESDKYLLEKKKMKNTFPIFGGGIRICPGRKLAIIELKCLLILIYRKYDIELVDMNAPLKYNSDFINVCTELKVRIKPRKF</sequence>
<dbReference type="InterPro" id="IPR001128">
    <property type="entry name" value="Cyt_P450"/>
</dbReference>
<dbReference type="InterPro" id="IPR017972">
    <property type="entry name" value="Cyt_P450_CS"/>
</dbReference>
<dbReference type="InterPro" id="IPR002401">
    <property type="entry name" value="Cyt_P450_E_grp-I"/>
</dbReference>
<reference evidence="6 7" key="1">
    <citation type="submission" date="2014-02" db="EMBL/GenBank/DDBJ databases">
        <title>Single nucleus genome sequencing reveals high similarity among nuclei of an endomycorrhizal fungus.</title>
        <authorList>
            <person name="Lin K."/>
            <person name="Geurts R."/>
            <person name="Zhang Z."/>
            <person name="Limpens E."/>
            <person name="Saunders D.G."/>
            <person name="Mu D."/>
            <person name="Pang E."/>
            <person name="Cao H."/>
            <person name="Cha H."/>
            <person name="Lin T."/>
            <person name="Zhou Q."/>
            <person name="Shang Y."/>
            <person name="Li Y."/>
            <person name="Ivanov S."/>
            <person name="Sharma T."/>
            <person name="Velzen R.V."/>
            <person name="Ruijter N.D."/>
            <person name="Aanen D.K."/>
            <person name="Win J."/>
            <person name="Kamoun S."/>
            <person name="Bisseling T."/>
            <person name="Huang S."/>
        </authorList>
    </citation>
    <scope>NUCLEOTIDE SEQUENCE [LARGE SCALE GENOMIC DNA]</scope>
    <source>
        <strain evidence="7">DAOM197198w</strain>
    </source>
</reference>
<dbReference type="GO" id="GO:0020037">
    <property type="term" value="F:heme binding"/>
    <property type="evidence" value="ECO:0007669"/>
    <property type="project" value="InterPro"/>
</dbReference>
<comment type="similarity">
    <text evidence="4">Belongs to the cytochrome P450 family.</text>
</comment>
<organism evidence="6 7">
    <name type="scientific">Rhizophagus irregularis (strain DAOM 197198w)</name>
    <name type="common">Glomus intraradices</name>
    <dbReference type="NCBI Taxonomy" id="1432141"/>
    <lineage>
        <taxon>Eukaryota</taxon>
        <taxon>Fungi</taxon>
        <taxon>Fungi incertae sedis</taxon>
        <taxon>Mucoromycota</taxon>
        <taxon>Glomeromycotina</taxon>
        <taxon>Glomeromycetes</taxon>
        <taxon>Glomerales</taxon>
        <taxon>Glomeraceae</taxon>
        <taxon>Rhizophagus</taxon>
    </lineage>
</organism>
<dbReference type="AlphaFoldDB" id="A0A015IUJ7"/>
<dbReference type="PANTHER" id="PTHR24301">
    <property type="entry name" value="THROMBOXANE-A SYNTHASE"/>
    <property type="match status" value="1"/>
</dbReference>
<dbReference type="EMBL" id="JEMT01027185">
    <property type="protein sequence ID" value="EXX57950.1"/>
    <property type="molecule type" value="Genomic_DNA"/>
</dbReference>
<evidence type="ECO:0000256" key="1">
    <source>
        <dbReference type="ARBA" id="ARBA00022723"/>
    </source>
</evidence>
<dbReference type="PROSITE" id="PS00086">
    <property type="entry name" value="CYTOCHROME_P450"/>
    <property type="match status" value="1"/>
</dbReference>
<comment type="caution">
    <text evidence="6">The sequence shown here is derived from an EMBL/GenBank/DDBJ whole genome shotgun (WGS) entry which is preliminary data.</text>
</comment>
<evidence type="ECO:0000256" key="5">
    <source>
        <dbReference type="SAM" id="Phobius"/>
    </source>
</evidence>
<feature type="transmembrane region" description="Helical" evidence="5">
    <location>
        <begin position="12"/>
        <end position="31"/>
    </location>
</feature>
<proteinExistence type="inferred from homology"/>
<keyword evidence="7" id="KW-1185">Reference proteome</keyword>
<dbReference type="Proteomes" id="UP000022910">
    <property type="component" value="Unassembled WGS sequence"/>
</dbReference>
<keyword evidence="5" id="KW-0472">Membrane</keyword>
<dbReference type="STRING" id="1432141.A0A015IUJ7"/>
<keyword evidence="4" id="KW-0503">Monooxygenase</keyword>
<evidence type="ECO:0000256" key="4">
    <source>
        <dbReference type="RuleBase" id="RU000461"/>
    </source>
</evidence>
<feature type="binding site" description="axial binding residue" evidence="3">
    <location>
        <position position="491"/>
    </location>
    <ligand>
        <name>heme</name>
        <dbReference type="ChEBI" id="CHEBI:30413"/>
    </ligand>
    <ligandPart>
        <name>Fe</name>
        <dbReference type="ChEBI" id="CHEBI:18248"/>
    </ligandPart>
</feature>
<keyword evidence="1 3" id="KW-0479">Metal-binding</keyword>
<dbReference type="PRINTS" id="PR00385">
    <property type="entry name" value="P450"/>
</dbReference>
<evidence type="ECO:0000313" key="6">
    <source>
        <dbReference type="EMBL" id="EXX57950.1"/>
    </source>
</evidence>
<keyword evidence="5" id="KW-0812">Transmembrane</keyword>
<dbReference type="Pfam" id="PF00067">
    <property type="entry name" value="p450"/>
    <property type="match status" value="1"/>
</dbReference>